<protein>
    <submittedName>
        <fullName evidence="2">Uncharacterized protein</fullName>
    </submittedName>
</protein>
<keyword evidence="3" id="KW-1185">Reference proteome</keyword>
<evidence type="ECO:0000313" key="2">
    <source>
        <dbReference type="EMBL" id="KIJ59339.1"/>
    </source>
</evidence>
<feature type="region of interest" description="Disordered" evidence="1">
    <location>
        <begin position="254"/>
        <end position="280"/>
    </location>
</feature>
<feature type="compositionally biased region" description="Polar residues" evidence="1">
    <location>
        <begin position="270"/>
        <end position="280"/>
    </location>
</feature>
<feature type="non-terminal residue" evidence="2">
    <location>
        <position position="1"/>
    </location>
</feature>
<reference evidence="2 3" key="1">
    <citation type="submission" date="2014-04" db="EMBL/GenBank/DDBJ databases">
        <title>Evolutionary Origins and Diversification of the Mycorrhizal Mutualists.</title>
        <authorList>
            <consortium name="DOE Joint Genome Institute"/>
            <consortium name="Mycorrhizal Genomics Consortium"/>
            <person name="Kohler A."/>
            <person name="Kuo A."/>
            <person name="Nagy L.G."/>
            <person name="Floudas D."/>
            <person name="Copeland A."/>
            <person name="Barry K.W."/>
            <person name="Cichocki N."/>
            <person name="Veneault-Fourrey C."/>
            <person name="LaButti K."/>
            <person name="Lindquist E.A."/>
            <person name="Lipzen A."/>
            <person name="Lundell T."/>
            <person name="Morin E."/>
            <person name="Murat C."/>
            <person name="Riley R."/>
            <person name="Ohm R."/>
            <person name="Sun H."/>
            <person name="Tunlid A."/>
            <person name="Henrissat B."/>
            <person name="Grigoriev I.V."/>
            <person name="Hibbett D.S."/>
            <person name="Martin F."/>
        </authorList>
    </citation>
    <scope>NUCLEOTIDE SEQUENCE [LARGE SCALE GENOMIC DNA]</scope>
    <source>
        <strain evidence="2 3">MD-312</strain>
    </source>
</reference>
<dbReference type="AlphaFoldDB" id="A0A0C9V270"/>
<accession>A0A0C9V270</accession>
<sequence>DSGTSNFDSQRARPKPRPVTKKSANANQGPDDAFSLRKRVQSCTTDPDPISAPSSKLLAAEEGHSCGSPDVSCPWEILLAQRNPSGASSDGSAIPQQEPPTVQSEYDPYPLQQPTTHYERDPYLPWYPPPRGIAEHLTGPGMPTRGMQGDMYCQQHDGCGDYNDRMQYPSGGWYGPRGPDPRLQPYAGAFPLMGAPYPQFQAPYAEMENSWAPPSALLPQGDSQAHGGYVNPIPAYGEMSGYYYRGQPNSQFRPTPAICRSPYPEAAGQPNPSAYSNPPA</sequence>
<name>A0A0C9V270_9AGAM</name>
<feature type="non-terminal residue" evidence="2">
    <location>
        <position position="280"/>
    </location>
</feature>
<dbReference type="OrthoDB" id="2693043at2759"/>
<evidence type="ECO:0000313" key="3">
    <source>
        <dbReference type="Proteomes" id="UP000053820"/>
    </source>
</evidence>
<dbReference type="Proteomes" id="UP000053820">
    <property type="component" value="Unassembled WGS sequence"/>
</dbReference>
<organism evidence="2 3">
    <name type="scientific">Hydnomerulius pinastri MD-312</name>
    <dbReference type="NCBI Taxonomy" id="994086"/>
    <lineage>
        <taxon>Eukaryota</taxon>
        <taxon>Fungi</taxon>
        <taxon>Dikarya</taxon>
        <taxon>Basidiomycota</taxon>
        <taxon>Agaricomycotina</taxon>
        <taxon>Agaricomycetes</taxon>
        <taxon>Agaricomycetidae</taxon>
        <taxon>Boletales</taxon>
        <taxon>Boletales incertae sedis</taxon>
        <taxon>Leucogyrophana</taxon>
    </lineage>
</organism>
<dbReference type="HOGENOM" id="CLU_1017616_0_0_1"/>
<dbReference type="EMBL" id="KN839890">
    <property type="protein sequence ID" value="KIJ59339.1"/>
    <property type="molecule type" value="Genomic_DNA"/>
</dbReference>
<evidence type="ECO:0000256" key="1">
    <source>
        <dbReference type="SAM" id="MobiDB-lite"/>
    </source>
</evidence>
<feature type="region of interest" description="Disordered" evidence="1">
    <location>
        <begin position="82"/>
        <end position="115"/>
    </location>
</feature>
<gene>
    <name evidence="2" type="ORF">HYDPIDRAFT_33278</name>
</gene>
<feature type="compositionally biased region" description="Polar residues" evidence="1">
    <location>
        <begin position="82"/>
        <end position="104"/>
    </location>
</feature>
<proteinExistence type="predicted"/>
<feature type="region of interest" description="Disordered" evidence="1">
    <location>
        <begin position="1"/>
        <end position="56"/>
    </location>
</feature>